<dbReference type="AlphaFoldDB" id="A0A4R5KGB6"/>
<comment type="similarity">
    <text evidence="7">Belongs to the binding-protein-dependent transport system permease family.</text>
</comment>
<evidence type="ECO:0000313" key="10">
    <source>
        <dbReference type="Proteomes" id="UP000295636"/>
    </source>
</evidence>
<keyword evidence="10" id="KW-1185">Reference proteome</keyword>
<dbReference type="Pfam" id="PF00528">
    <property type="entry name" value="BPD_transp_1"/>
    <property type="match status" value="1"/>
</dbReference>
<dbReference type="GO" id="GO:0005886">
    <property type="term" value="C:plasma membrane"/>
    <property type="evidence" value="ECO:0007669"/>
    <property type="project" value="UniProtKB-SubCell"/>
</dbReference>
<dbReference type="InterPro" id="IPR025966">
    <property type="entry name" value="OppC_N"/>
</dbReference>
<dbReference type="InterPro" id="IPR000515">
    <property type="entry name" value="MetI-like"/>
</dbReference>
<evidence type="ECO:0000313" key="9">
    <source>
        <dbReference type="EMBL" id="TDF93718.1"/>
    </source>
</evidence>
<keyword evidence="2 7" id="KW-0813">Transport</keyword>
<feature type="transmembrane region" description="Helical" evidence="7">
    <location>
        <begin position="154"/>
        <end position="180"/>
    </location>
</feature>
<dbReference type="CDD" id="cd06261">
    <property type="entry name" value="TM_PBP2"/>
    <property type="match status" value="1"/>
</dbReference>
<evidence type="ECO:0000256" key="7">
    <source>
        <dbReference type="RuleBase" id="RU363032"/>
    </source>
</evidence>
<dbReference type="RefSeq" id="WP_133233431.1">
    <property type="nucleotide sequence ID" value="NZ_SMRT01000015.1"/>
</dbReference>
<evidence type="ECO:0000256" key="3">
    <source>
        <dbReference type="ARBA" id="ARBA00022475"/>
    </source>
</evidence>
<feature type="transmembrane region" description="Helical" evidence="7">
    <location>
        <begin position="107"/>
        <end position="133"/>
    </location>
</feature>
<reference evidence="9 10" key="1">
    <citation type="submission" date="2019-03" db="EMBL/GenBank/DDBJ databases">
        <title>This is whole genome sequence of Paenibacillus sp MS74 strain.</title>
        <authorList>
            <person name="Trinh H.N."/>
        </authorList>
    </citation>
    <scope>NUCLEOTIDE SEQUENCE [LARGE SCALE GENOMIC DNA]</scope>
    <source>
        <strain evidence="9 10">MS74</strain>
    </source>
</reference>
<dbReference type="OrthoDB" id="9797472at2"/>
<keyword evidence="6 7" id="KW-0472">Membrane</keyword>
<evidence type="ECO:0000256" key="5">
    <source>
        <dbReference type="ARBA" id="ARBA00022989"/>
    </source>
</evidence>
<evidence type="ECO:0000256" key="1">
    <source>
        <dbReference type="ARBA" id="ARBA00004651"/>
    </source>
</evidence>
<keyword evidence="5 7" id="KW-1133">Transmembrane helix</keyword>
<dbReference type="GO" id="GO:0055085">
    <property type="term" value="P:transmembrane transport"/>
    <property type="evidence" value="ECO:0007669"/>
    <property type="project" value="InterPro"/>
</dbReference>
<dbReference type="NCBIfam" id="NF045476">
    <property type="entry name" value="Opp4C"/>
    <property type="match status" value="1"/>
</dbReference>
<dbReference type="InterPro" id="IPR053523">
    <property type="entry name" value="Oligopeptide_permease_AppC"/>
</dbReference>
<feature type="transmembrane region" description="Helical" evidence="7">
    <location>
        <begin position="276"/>
        <end position="296"/>
    </location>
</feature>
<keyword evidence="3" id="KW-1003">Cell membrane</keyword>
<accession>A0A4R5KGB6</accession>
<protein>
    <submittedName>
        <fullName evidence="9">ABC transporter permease</fullName>
    </submittedName>
</protein>
<dbReference type="Proteomes" id="UP000295636">
    <property type="component" value="Unassembled WGS sequence"/>
</dbReference>
<dbReference type="InterPro" id="IPR050366">
    <property type="entry name" value="BP-dependent_transpt_permease"/>
</dbReference>
<dbReference type="PANTHER" id="PTHR43386">
    <property type="entry name" value="OLIGOPEPTIDE TRANSPORT SYSTEM PERMEASE PROTEIN APPC"/>
    <property type="match status" value="1"/>
</dbReference>
<feature type="transmembrane region" description="Helical" evidence="7">
    <location>
        <begin position="45"/>
        <end position="67"/>
    </location>
</feature>
<evidence type="ECO:0000256" key="6">
    <source>
        <dbReference type="ARBA" id="ARBA00023136"/>
    </source>
</evidence>
<evidence type="ECO:0000256" key="4">
    <source>
        <dbReference type="ARBA" id="ARBA00022692"/>
    </source>
</evidence>
<dbReference type="InterPro" id="IPR035906">
    <property type="entry name" value="MetI-like_sf"/>
</dbReference>
<dbReference type="Pfam" id="PF12911">
    <property type="entry name" value="OppC_N"/>
    <property type="match status" value="1"/>
</dbReference>
<keyword evidence="4 7" id="KW-0812">Transmembrane</keyword>
<evidence type="ECO:0000256" key="2">
    <source>
        <dbReference type="ARBA" id="ARBA00022448"/>
    </source>
</evidence>
<proteinExistence type="inferred from homology"/>
<sequence length="308" mass="33174">MPAISWKEQIENSHIDGATALAEKEISRHESYIRSILIQFLKHKMAVAGLIVFVILLLVAALAPLIAPYDPSVIQDEFSAPPSDKYWLGTDQVGRDVLSRLIYASRISLAIGFGSVAIYVAIGTVVGAVSGYYGGKVDMIINRIIDVFMSFPHLMVILVLVTIIGPGLGNIIFVLGMLGWPNVARLVRGSVLSIKQMEFVKAAQAAGLSKRQIIFQEILPNAMAPLLVNATFGAATAILSESSLSFLGMGVQPPTASWGNMLTAAQSITTLKSEPWLWIPAGLMIVITVLAINFVGDGIRDAFDPKKK</sequence>
<feature type="domain" description="ABC transmembrane type-1" evidence="8">
    <location>
        <begin position="105"/>
        <end position="296"/>
    </location>
</feature>
<comment type="caution">
    <text evidence="9">The sequence shown here is derived from an EMBL/GenBank/DDBJ whole genome shotgun (WGS) entry which is preliminary data.</text>
</comment>
<dbReference type="PANTHER" id="PTHR43386:SF1">
    <property type="entry name" value="D,D-DIPEPTIDE TRANSPORT SYSTEM PERMEASE PROTEIN DDPC-RELATED"/>
    <property type="match status" value="1"/>
</dbReference>
<dbReference type="EMBL" id="SMRT01000015">
    <property type="protein sequence ID" value="TDF93718.1"/>
    <property type="molecule type" value="Genomic_DNA"/>
</dbReference>
<dbReference type="SUPFAM" id="SSF161098">
    <property type="entry name" value="MetI-like"/>
    <property type="match status" value="1"/>
</dbReference>
<dbReference type="Gene3D" id="1.10.3720.10">
    <property type="entry name" value="MetI-like"/>
    <property type="match status" value="1"/>
</dbReference>
<evidence type="ECO:0000259" key="8">
    <source>
        <dbReference type="PROSITE" id="PS50928"/>
    </source>
</evidence>
<gene>
    <name evidence="9" type="ORF">E1757_25270</name>
</gene>
<organism evidence="9 10">
    <name type="scientific">Paenibacillus piri</name>
    <dbReference type="NCBI Taxonomy" id="2547395"/>
    <lineage>
        <taxon>Bacteria</taxon>
        <taxon>Bacillati</taxon>
        <taxon>Bacillota</taxon>
        <taxon>Bacilli</taxon>
        <taxon>Bacillales</taxon>
        <taxon>Paenibacillaceae</taxon>
        <taxon>Paenibacillus</taxon>
    </lineage>
</organism>
<comment type="subcellular location">
    <subcellularLocation>
        <location evidence="1 7">Cell membrane</location>
        <topology evidence="1 7">Multi-pass membrane protein</topology>
    </subcellularLocation>
</comment>
<dbReference type="PROSITE" id="PS50928">
    <property type="entry name" value="ABC_TM1"/>
    <property type="match status" value="1"/>
</dbReference>
<name>A0A4R5KGB6_9BACL</name>